<sequence length="172" mass="19767">MATWYLGKIRYQREDEAGSLKTINEAYLVDAVSYTEAEARMFEVVASNTPDFQLINLAKMKLSEVFFEENGSEIWYKAKVQYITFDEKTQKEKKVPHMMLINAENPKEVYEALVKNLGNLNDYLITDINITTILEVCPYVPENELLKKGNFRPVAEVLAEQESQLADQANQS</sequence>
<organism evidence="1 2">
    <name type="scientific">Arcicella aquatica</name>
    <dbReference type="NCBI Taxonomy" id="217141"/>
    <lineage>
        <taxon>Bacteria</taxon>
        <taxon>Pseudomonadati</taxon>
        <taxon>Bacteroidota</taxon>
        <taxon>Cytophagia</taxon>
        <taxon>Cytophagales</taxon>
        <taxon>Flectobacillaceae</taxon>
        <taxon>Arcicella</taxon>
    </lineage>
</organism>
<dbReference type="EMBL" id="JAYFUL010000065">
    <property type="protein sequence ID" value="MEA5260727.1"/>
    <property type="molecule type" value="Genomic_DNA"/>
</dbReference>
<evidence type="ECO:0000313" key="1">
    <source>
        <dbReference type="EMBL" id="MEA5260727.1"/>
    </source>
</evidence>
<comment type="caution">
    <text evidence="1">The sequence shown here is derived from an EMBL/GenBank/DDBJ whole genome shotgun (WGS) entry which is preliminary data.</text>
</comment>
<dbReference type="Proteomes" id="UP001304671">
    <property type="component" value="Unassembled WGS sequence"/>
</dbReference>
<accession>A0ABU5QUE0</accession>
<proteinExistence type="predicted"/>
<dbReference type="RefSeq" id="WP_309923434.1">
    <property type="nucleotide sequence ID" value="NZ_JAYFUL010000065.1"/>
</dbReference>
<keyword evidence="2" id="KW-1185">Reference proteome</keyword>
<dbReference type="InterPro" id="IPR027848">
    <property type="entry name" value="DUF4494"/>
</dbReference>
<gene>
    <name evidence="1" type="ORF">VB264_23210</name>
</gene>
<dbReference type="Pfam" id="PF14902">
    <property type="entry name" value="DUF4494"/>
    <property type="match status" value="1"/>
</dbReference>
<name>A0ABU5QUE0_9BACT</name>
<evidence type="ECO:0000313" key="2">
    <source>
        <dbReference type="Proteomes" id="UP001304671"/>
    </source>
</evidence>
<reference evidence="1 2" key="1">
    <citation type="submission" date="2023-12" db="EMBL/GenBank/DDBJ databases">
        <title>Novel species of the genus Arcicella isolated from rivers.</title>
        <authorList>
            <person name="Lu H."/>
        </authorList>
    </citation>
    <scope>NUCLEOTIDE SEQUENCE [LARGE SCALE GENOMIC DNA]</scope>
    <source>
        <strain evidence="1 2">LMG 21963</strain>
    </source>
</reference>
<protein>
    <submittedName>
        <fullName evidence="1">DUF4494 domain-containing protein</fullName>
    </submittedName>
</protein>